<dbReference type="EMBL" id="CAJEWN010000150">
    <property type="protein sequence ID" value="CAD2169236.1"/>
    <property type="molecule type" value="Genomic_DNA"/>
</dbReference>
<gene>
    <name evidence="1" type="ORF">MENT_LOCUS20566</name>
</gene>
<dbReference type="OrthoDB" id="5895320at2759"/>
<protein>
    <submittedName>
        <fullName evidence="1">Uncharacterized protein</fullName>
    </submittedName>
</protein>
<dbReference type="AlphaFoldDB" id="A0A6V7V4U0"/>
<reference evidence="1 2" key="1">
    <citation type="submission" date="2020-08" db="EMBL/GenBank/DDBJ databases">
        <authorList>
            <person name="Koutsovoulos G."/>
            <person name="Danchin GJ E."/>
        </authorList>
    </citation>
    <scope>NUCLEOTIDE SEQUENCE [LARGE SCALE GENOMIC DNA]</scope>
</reference>
<name>A0A6V7V4U0_MELEN</name>
<comment type="caution">
    <text evidence="1">The sequence shown here is derived from an EMBL/GenBank/DDBJ whole genome shotgun (WGS) entry which is preliminary data.</text>
</comment>
<organism evidence="1 2">
    <name type="scientific">Meloidogyne enterolobii</name>
    <name type="common">Root-knot nematode worm</name>
    <name type="synonym">Meloidogyne mayaguensis</name>
    <dbReference type="NCBI Taxonomy" id="390850"/>
    <lineage>
        <taxon>Eukaryota</taxon>
        <taxon>Metazoa</taxon>
        <taxon>Ecdysozoa</taxon>
        <taxon>Nematoda</taxon>
        <taxon>Chromadorea</taxon>
        <taxon>Rhabditida</taxon>
        <taxon>Tylenchina</taxon>
        <taxon>Tylenchomorpha</taxon>
        <taxon>Tylenchoidea</taxon>
        <taxon>Meloidogynidae</taxon>
        <taxon>Meloidogyninae</taxon>
        <taxon>Meloidogyne</taxon>
    </lineage>
</organism>
<sequence length="1142" mass="132536">MAKTEKETRRRSSSFSMESFALPRQWSFHSFSSTYANDSQSKQIGEAQEEEETQQLALSGFSLLDNSVKDLPEEEICSIIELIVADDLEIGARKVNMRKLLFVSPLTLSRSKAFELFLGNLHSLLLVPALFDDTMSVIGRILNCRDAVIWQKTSICLCRVALNVMRKNVLSKSAKCNLAYFFSQIFSNGPYIWRNFDIQSLTQIVQSYMELLTSETDSSKGGLNSGNSFLNTLAKAEPSAEWLMNWLYDYQLRPLATPRLAEMIVEILDKSEQNTSKNNSSQQETPNLWLFQFCLILRCLRVPSFQEFLLETVPSPSKFEECFCNKIIYFLNLALTIPSNNRERKIFVDELLATSMSDCGAKLIISSILLNEIFNLMITKLNQKISIQFESLPLKLLQNIFSHCEISFKLTPKLITKIIEYLKYFSTKIMKKQLFTSSLGNTNPFELRELCINVLILLIEKCSPNTEIGHIMSDQLQNLISTLIPNPDPSITSHKHLLLSPCFLKSQNFGQLKICRKKLGKIICQFWLKQKENDSQNNSILLNFPISVRPMDEEQWRGASKLLKKFLFVNSDFGGDEEINEEEEFNENYYIPQHEGLNFLPNNEEINSIFSPSIFVLATQPSLLIEIIKNSDISDLLQRKFFEFENQKKNSTKEELIVFIEKLDLFSVNLDFLVEIKHIIPNLIMRIINLLRKFFTDTDGQLIFCKEAQKIATFISHLILASGEDRRFEYFNDIEQIESLISDIPNSLYLKKTEERIENENDDDISYSAITKTSLISNLIGENEERKQKTERAFSLGIFESSQDDHLYWISLLPNKDTQKNRLRLIKSIFSEEWQNANNSRFRPFSILKAYATKFWTKESFNGRTGQINRRPPPHNEWLPLISDYALALNLAQNKTQIRKKMFGLRMFSNNPFPTPPADWLLSAVFLSSGLCSDSTIDLLERLILNRDKISLECFWPQSIRSSDNNSFEDYLTTKIYPLIFSFLQKSQQFQPLIPFLSSIKLPSLLHLFLFYSQQIYLNILPFKLVEEYLLLAIIGGPEAQALHFCAFLDYLINKNNKTIYYKHFPTKMVRLLLRPETSLISNFSFKKYAHLLLNEEEEEGEQKIKETFLPLINNGNKFKKEEEGEEEFNNEFFEEENKYWF</sequence>
<proteinExistence type="predicted"/>
<accession>A0A6V7V4U0</accession>
<evidence type="ECO:0000313" key="2">
    <source>
        <dbReference type="Proteomes" id="UP000580250"/>
    </source>
</evidence>
<dbReference type="Proteomes" id="UP000580250">
    <property type="component" value="Unassembled WGS sequence"/>
</dbReference>
<evidence type="ECO:0000313" key="1">
    <source>
        <dbReference type="EMBL" id="CAD2169236.1"/>
    </source>
</evidence>